<dbReference type="EMBL" id="CP120682">
    <property type="protein sequence ID" value="WKN38485.1"/>
    <property type="molecule type" value="Genomic_DNA"/>
</dbReference>
<evidence type="ECO:0000256" key="3">
    <source>
        <dbReference type="ARBA" id="ARBA00022475"/>
    </source>
</evidence>
<organism evidence="9">
    <name type="scientific">Roseihalotalea indica</name>
    <dbReference type="NCBI Taxonomy" id="2867963"/>
    <lineage>
        <taxon>Bacteria</taxon>
        <taxon>Pseudomonadati</taxon>
        <taxon>Bacteroidota</taxon>
        <taxon>Cytophagia</taxon>
        <taxon>Cytophagales</taxon>
        <taxon>Catalimonadaceae</taxon>
        <taxon>Roseihalotalea</taxon>
    </lineage>
</organism>
<feature type="transmembrane region" description="Helical" evidence="8">
    <location>
        <begin position="561"/>
        <end position="581"/>
    </location>
</feature>
<evidence type="ECO:0000256" key="2">
    <source>
        <dbReference type="ARBA" id="ARBA00022448"/>
    </source>
</evidence>
<evidence type="ECO:0000256" key="5">
    <source>
        <dbReference type="ARBA" id="ARBA00022989"/>
    </source>
</evidence>
<feature type="transmembrane region" description="Helical" evidence="8">
    <location>
        <begin position="221"/>
        <end position="245"/>
    </location>
</feature>
<dbReference type="GO" id="GO:0005886">
    <property type="term" value="C:plasma membrane"/>
    <property type="evidence" value="ECO:0007669"/>
    <property type="project" value="UniProtKB-SubCell"/>
</dbReference>
<proteinExistence type="predicted"/>
<feature type="transmembrane region" description="Helical" evidence="8">
    <location>
        <begin position="94"/>
        <end position="115"/>
    </location>
</feature>
<dbReference type="InterPro" id="IPR003445">
    <property type="entry name" value="Cat_transpt"/>
</dbReference>
<feature type="transmembrane region" description="Helical" evidence="8">
    <location>
        <begin position="160"/>
        <end position="178"/>
    </location>
</feature>
<feature type="transmembrane region" description="Helical" evidence="8">
    <location>
        <begin position="130"/>
        <end position="148"/>
    </location>
</feature>
<protein>
    <submittedName>
        <fullName evidence="9">Potassium transporter TrkG</fullName>
    </submittedName>
</protein>
<accession>A0AA49JHL8</accession>
<dbReference type="GO" id="GO:0008324">
    <property type="term" value="F:monoatomic cation transmembrane transporter activity"/>
    <property type="evidence" value="ECO:0007669"/>
    <property type="project" value="InterPro"/>
</dbReference>
<evidence type="ECO:0000313" key="9">
    <source>
        <dbReference type="EMBL" id="WKN38485.1"/>
    </source>
</evidence>
<evidence type="ECO:0000256" key="1">
    <source>
        <dbReference type="ARBA" id="ARBA00004651"/>
    </source>
</evidence>
<keyword evidence="4 8" id="KW-0812">Transmembrane</keyword>
<feature type="transmembrane region" description="Helical" evidence="8">
    <location>
        <begin position="339"/>
        <end position="364"/>
    </location>
</feature>
<feature type="transmembrane region" description="Helical" evidence="8">
    <location>
        <begin position="276"/>
        <end position="295"/>
    </location>
</feature>
<dbReference type="GO" id="GO:0030001">
    <property type="term" value="P:metal ion transport"/>
    <property type="evidence" value="ECO:0007669"/>
    <property type="project" value="UniProtKB-ARBA"/>
</dbReference>
<feature type="transmembrane region" description="Helical" evidence="8">
    <location>
        <begin position="25"/>
        <end position="47"/>
    </location>
</feature>
<dbReference type="PANTHER" id="PTHR32024">
    <property type="entry name" value="TRK SYSTEM POTASSIUM UPTAKE PROTEIN TRKG-RELATED"/>
    <property type="match status" value="1"/>
</dbReference>
<keyword evidence="3" id="KW-1003">Cell membrane</keyword>
<reference evidence="9" key="1">
    <citation type="journal article" date="2023" name="Comput. Struct. Biotechnol. J.">
        <title>Discovery of a novel marine Bacteroidetes with a rich repertoire of carbohydrate-active enzymes.</title>
        <authorList>
            <person name="Chen B."/>
            <person name="Liu G."/>
            <person name="Chen Q."/>
            <person name="Wang H."/>
            <person name="Liu L."/>
            <person name="Tang K."/>
        </authorList>
    </citation>
    <scope>NUCLEOTIDE SEQUENCE</scope>
    <source>
        <strain evidence="9">TK19036</strain>
    </source>
</reference>
<evidence type="ECO:0000256" key="4">
    <source>
        <dbReference type="ARBA" id="ARBA00022692"/>
    </source>
</evidence>
<feature type="transmembrane region" description="Helical" evidence="8">
    <location>
        <begin position="500"/>
        <end position="524"/>
    </location>
</feature>
<dbReference type="PANTHER" id="PTHR32024:SF1">
    <property type="entry name" value="KTR SYSTEM POTASSIUM UPTAKE PROTEIN B"/>
    <property type="match status" value="1"/>
</dbReference>
<reference evidence="9" key="2">
    <citation type="journal article" date="2024" name="Antonie Van Leeuwenhoek">
        <title>Roseihalotalea indica gen. nov., sp. nov., a halophilic Bacteroidetes from mesopelagic Southwest Indian Ocean with higher carbohydrate metabolic potential.</title>
        <authorList>
            <person name="Chen B."/>
            <person name="Zhang M."/>
            <person name="Lin D."/>
            <person name="Ye J."/>
            <person name="Tang K."/>
        </authorList>
    </citation>
    <scope>NUCLEOTIDE SEQUENCE</scope>
    <source>
        <strain evidence="9">TK19036</strain>
    </source>
</reference>
<dbReference type="Pfam" id="PF02386">
    <property type="entry name" value="TrkH"/>
    <property type="match status" value="1"/>
</dbReference>
<name>A0AA49JHL8_9BACT</name>
<feature type="transmembrane region" description="Helical" evidence="8">
    <location>
        <begin position="447"/>
        <end position="480"/>
    </location>
</feature>
<feature type="transmembrane region" description="Helical" evidence="8">
    <location>
        <begin position="307"/>
        <end position="327"/>
    </location>
</feature>
<keyword evidence="6" id="KW-0406">Ion transport</keyword>
<gene>
    <name evidence="9" type="ORF">K4G66_07185</name>
</gene>
<dbReference type="AlphaFoldDB" id="A0AA49JHL8"/>
<keyword evidence="2" id="KW-0813">Transport</keyword>
<feature type="transmembrane region" description="Helical" evidence="8">
    <location>
        <begin position="53"/>
        <end position="73"/>
    </location>
</feature>
<keyword evidence="5 8" id="KW-1133">Transmembrane helix</keyword>
<keyword evidence="7 8" id="KW-0472">Membrane</keyword>
<sequence>MTFLNPLISRLNNRLYDSRDQALRIIRAIILITSITGMGLVIYIYGFEYDDDVRIWLINSIIVLLVIFILCYLARFLYAFQHAEFLKDTRWEALVLLLASLSIFIFFNSAFHYWFPSLRPEKVKMYSETLITGLLLLLILFEVARALLSIGEVKLRPGVAFVVSFLLLISVGTGLLMLPTMTTQPGSLSVIDALFTSVSASCVTGLIVVDTATDFTLRGQVVILLLMQTGGLGMLTFATFFATLLNSELGIRQTRLIPDYLDNQTLGAARPLLRRIVLLTLMVEGGTFLALMYLWGDYPFDTWGQKVFFSLFHAVSAFCNAGFSLFSNGLYEPIVRNMYLLHTAVALSLILGSLGFSPVYNIFSPRQLRQRLAKPWIDWTLSTKIAVNMAIILLGVGTLGFYWLERTNTLQEMNLAEAMVTSFFQSATTRTAGFNTVDISQLTQPTVVLFMFLMFIGGSSGSTAGGIKTSTFFLLVASVISTSRGSSRVIIGNRYIPNTIIFKALSIFFYGIAINLIGVFILSISEPDLNIIDLTFEQVSAFGTVGVSRGITASLTSVGKVVLIVSMFLGRVGTLTFAVALSTRAASQAYKLPKDELMVG</sequence>
<feature type="transmembrane region" description="Helical" evidence="8">
    <location>
        <begin position="385"/>
        <end position="404"/>
    </location>
</feature>
<comment type="subcellular location">
    <subcellularLocation>
        <location evidence="1">Cell membrane</location>
        <topology evidence="1">Multi-pass membrane protein</topology>
    </subcellularLocation>
</comment>
<evidence type="ECO:0000256" key="7">
    <source>
        <dbReference type="ARBA" id="ARBA00023136"/>
    </source>
</evidence>
<feature type="transmembrane region" description="Helical" evidence="8">
    <location>
        <begin position="190"/>
        <end position="209"/>
    </location>
</feature>
<evidence type="ECO:0000256" key="8">
    <source>
        <dbReference type="SAM" id="Phobius"/>
    </source>
</evidence>
<evidence type="ECO:0000256" key="6">
    <source>
        <dbReference type="ARBA" id="ARBA00023065"/>
    </source>
</evidence>